<evidence type="ECO:0000256" key="1">
    <source>
        <dbReference type="SAM" id="Phobius"/>
    </source>
</evidence>
<accession>A0ABV9VQH1</accession>
<keyword evidence="4" id="KW-1185">Reference proteome</keyword>
<comment type="caution">
    <text evidence="3">The sequence shown here is derived from an EMBL/GenBank/DDBJ whole genome shotgun (WGS) entry which is preliminary data.</text>
</comment>
<organism evidence="3 4">
    <name type="scientific">Dactylosporangium cerinum</name>
    <dbReference type="NCBI Taxonomy" id="1434730"/>
    <lineage>
        <taxon>Bacteria</taxon>
        <taxon>Bacillati</taxon>
        <taxon>Actinomycetota</taxon>
        <taxon>Actinomycetes</taxon>
        <taxon>Micromonosporales</taxon>
        <taxon>Micromonosporaceae</taxon>
        <taxon>Dactylosporangium</taxon>
    </lineage>
</organism>
<feature type="domain" description="CAAX prenyl protease 2/Lysostaphin resistance protein A-like" evidence="2">
    <location>
        <begin position="113"/>
        <end position="216"/>
    </location>
</feature>
<dbReference type="EMBL" id="JBHSIU010000010">
    <property type="protein sequence ID" value="MFC4997850.1"/>
    <property type="molecule type" value="Genomic_DNA"/>
</dbReference>
<feature type="transmembrane region" description="Helical" evidence="1">
    <location>
        <begin position="107"/>
        <end position="126"/>
    </location>
</feature>
<feature type="transmembrane region" description="Helical" evidence="1">
    <location>
        <begin position="76"/>
        <end position="101"/>
    </location>
</feature>
<sequence>MFPDLTAPQKAAGYYLIALSMSTVLALVVPSQDGAALLGMFSPLVAVLVMLLVVTPDGRRREAWRSLGLHRLGLRTWPVAFLLPTAILAVGYLVAAAAGLASFDLGAMSPADAVAGLVITVVLGLGEEIGWRGYLLPLVREIWPRGGALVVGFLHGVWHLPLFLLTGYLAGIPGSPFVIIPVFLVTLTAAGAVYAWLRDRSGSVWSVVLMHQAFNSVNEAVMRGAVVAAPVAFTYTTGETGVVTTVLVIAAAFGVSGMVQHHRGDVRTATEATA</sequence>
<reference evidence="4" key="1">
    <citation type="journal article" date="2019" name="Int. J. Syst. Evol. Microbiol.">
        <title>The Global Catalogue of Microorganisms (GCM) 10K type strain sequencing project: providing services to taxonomists for standard genome sequencing and annotation.</title>
        <authorList>
            <consortium name="The Broad Institute Genomics Platform"/>
            <consortium name="The Broad Institute Genome Sequencing Center for Infectious Disease"/>
            <person name="Wu L."/>
            <person name="Ma J."/>
        </authorList>
    </citation>
    <scope>NUCLEOTIDE SEQUENCE [LARGE SCALE GENOMIC DNA]</scope>
    <source>
        <strain evidence="4">CGMCC 4.7152</strain>
    </source>
</reference>
<evidence type="ECO:0000313" key="4">
    <source>
        <dbReference type="Proteomes" id="UP001595912"/>
    </source>
</evidence>
<evidence type="ECO:0000313" key="3">
    <source>
        <dbReference type="EMBL" id="MFC4997850.1"/>
    </source>
</evidence>
<gene>
    <name evidence="3" type="ORF">ACFPIJ_08415</name>
</gene>
<dbReference type="RefSeq" id="WP_380114094.1">
    <property type="nucleotide sequence ID" value="NZ_JBHSIU010000010.1"/>
</dbReference>
<dbReference type="InterPro" id="IPR003675">
    <property type="entry name" value="Rce1/LyrA-like_dom"/>
</dbReference>
<dbReference type="Pfam" id="PF02517">
    <property type="entry name" value="Rce1-like"/>
    <property type="match status" value="1"/>
</dbReference>
<dbReference type="InterPro" id="IPR042150">
    <property type="entry name" value="MmRce1-like"/>
</dbReference>
<keyword evidence="1" id="KW-0472">Membrane</keyword>
<dbReference type="PANTHER" id="PTHR35797">
    <property type="entry name" value="PROTEASE-RELATED"/>
    <property type="match status" value="1"/>
</dbReference>
<dbReference type="PANTHER" id="PTHR35797:SF1">
    <property type="entry name" value="PROTEASE"/>
    <property type="match status" value="1"/>
</dbReference>
<keyword evidence="1" id="KW-1133">Transmembrane helix</keyword>
<feature type="transmembrane region" description="Helical" evidence="1">
    <location>
        <begin position="241"/>
        <end position="259"/>
    </location>
</feature>
<evidence type="ECO:0000259" key="2">
    <source>
        <dbReference type="Pfam" id="PF02517"/>
    </source>
</evidence>
<proteinExistence type="predicted"/>
<feature type="transmembrane region" description="Helical" evidence="1">
    <location>
        <begin position="177"/>
        <end position="197"/>
    </location>
</feature>
<dbReference type="Proteomes" id="UP001595912">
    <property type="component" value="Unassembled WGS sequence"/>
</dbReference>
<name>A0ABV9VQH1_9ACTN</name>
<feature type="transmembrane region" description="Helical" evidence="1">
    <location>
        <begin position="12"/>
        <end position="29"/>
    </location>
</feature>
<feature type="transmembrane region" description="Helical" evidence="1">
    <location>
        <begin position="35"/>
        <end position="55"/>
    </location>
</feature>
<protein>
    <submittedName>
        <fullName evidence="3">Type II CAAX prenyl endopeptidase Rce1 family protein</fullName>
    </submittedName>
</protein>
<feature type="transmembrane region" description="Helical" evidence="1">
    <location>
        <begin position="147"/>
        <end position="171"/>
    </location>
</feature>
<keyword evidence="1" id="KW-0812">Transmembrane</keyword>